<name>A0ABR1BFX9_POLSC</name>
<comment type="similarity">
    <text evidence="2">Belongs to the PAF1 family.</text>
</comment>
<dbReference type="Pfam" id="PF03985">
    <property type="entry name" value="Paf1"/>
    <property type="match status" value="1"/>
</dbReference>
<keyword evidence="7" id="KW-1185">Reference proteome</keyword>
<feature type="compositionally biased region" description="Basic and acidic residues" evidence="5">
    <location>
        <begin position="10"/>
        <end position="21"/>
    </location>
</feature>
<accession>A0ABR1BFX9</accession>
<reference evidence="6 7" key="1">
    <citation type="submission" date="2023-09" db="EMBL/GenBank/DDBJ databases">
        <title>Genomes of two closely related lineages of the louse Polyplax serrata with different host specificities.</title>
        <authorList>
            <person name="Martinu J."/>
            <person name="Tarabai H."/>
            <person name="Stefka J."/>
            <person name="Hypsa V."/>
        </authorList>
    </citation>
    <scope>NUCLEOTIDE SEQUENCE [LARGE SCALE GENOMIC DNA]</scope>
    <source>
        <strain evidence="6">98ZLc_SE</strain>
    </source>
</reference>
<organism evidence="6 7">
    <name type="scientific">Polyplax serrata</name>
    <name type="common">Common mouse louse</name>
    <dbReference type="NCBI Taxonomy" id="468196"/>
    <lineage>
        <taxon>Eukaryota</taxon>
        <taxon>Metazoa</taxon>
        <taxon>Ecdysozoa</taxon>
        <taxon>Arthropoda</taxon>
        <taxon>Hexapoda</taxon>
        <taxon>Insecta</taxon>
        <taxon>Pterygota</taxon>
        <taxon>Neoptera</taxon>
        <taxon>Paraneoptera</taxon>
        <taxon>Psocodea</taxon>
        <taxon>Troctomorpha</taxon>
        <taxon>Phthiraptera</taxon>
        <taxon>Anoplura</taxon>
        <taxon>Polyplacidae</taxon>
        <taxon>Polyplax</taxon>
    </lineage>
</organism>
<feature type="compositionally biased region" description="Low complexity" evidence="5">
    <location>
        <begin position="530"/>
        <end position="541"/>
    </location>
</feature>
<sequence>MAPTVQNNKVPDREQRQNRNAEKRTELVCRIKYCNTLPDIPFDPKFIQYPFDAARFISYKPTTLERNYKYEVLTEHDLGVTIDLINKDAYNAEIGATLDPADEKLLEEDILTPQDSIRSRHHARSVSWLRRTEYISTEQTRFQPQTMDKVEAKVGYSIKKNFKEDPLIMDRESQIKAIEKTFEDSVKPIEKHYSKPNVYPVEILPVYPDFDGWKYPCAQVIFDSDPAPVGRSVPAQLEEMSQAMIRGVMDESGEQFVAYFLPTEETLAKRKADIDNNIPYEDDQEYEYKMAREYNWNVKNKASKGYEENYFLVVREGGMYYNELETRVRLSKRRQKPGQAPSNTRLVIKHRPINEIEYKMQRYREKQLEAPGDEEEEEEPELEPETVTITRTGEKGKGSDDENKESDDERDESDKENDDKNKSDNEAGSGSDESKKSRSRSHSRSRSRSRSSSRSSDSRKSEGRKNESKERSGSRSRSRSRSESGSRSRSRSANGSVTKSRSRSHSGSSRSSGGSRKNEGRASRSRSRGESGSPHGSNSSRSRSRSDGENKESDDEKYDSDNDSDKKSENEEDDASKNKSDNESNSGNESKRSRSRSHSGSRSRSSSSSSESKK</sequence>
<evidence type="ECO:0000256" key="2">
    <source>
        <dbReference type="ARBA" id="ARBA00007560"/>
    </source>
</evidence>
<evidence type="ECO:0000313" key="6">
    <source>
        <dbReference type="EMBL" id="KAK6640643.1"/>
    </source>
</evidence>
<dbReference type="EMBL" id="JAWJWF010000001">
    <property type="protein sequence ID" value="KAK6640643.1"/>
    <property type="molecule type" value="Genomic_DNA"/>
</dbReference>
<feature type="region of interest" description="Disordered" evidence="5">
    <location>
        <begin position="367"/>
        <end position="614"/>
    </location>
</feature>
<proteinExistence type="inferred from homology"/>
<feature type="compositionally biased region" description="Acidic residues" evidence="5">
    <location>
        <begin position="371"/>
        <end position="384"/>
    </location>
</feature>
<evidence type="ECO:0000256" key="4">
    <source>
        <dbReference type="ARBA" id="ARBA00023242"/>
    </source>
</evidence>
<comment type="caution">
    <text evidence="6">The sequence shown here is derived from an EMBL/GenBank/DDBJ whole genome shotgun (WGS) entry which is preliminary data.</text>
</comment>
<feature type="region of interest" description="Disordered" evidence="5">
    <location>
        <begin position="1"/>
        <end position="21"/>
    </location>
</feature>
<evidence type="ECO:0000256" key="1">
    <source>
        <dbReference type="ARBA" id="ARBA00004123"/>
    </source>
</evidence>
<dbReference type="PANTHER" id="PTHR23188:SF12">
    <property type="entry name" value="RNA POLYMERASE II-ASSOCIATED FACTOR 1 HOMOLOG"/>
    <property type="match status" value="1"/>
</dbReference>
<feature type="compositionally biased region" description="Basic and acidic residues" evidence="5">
    <location>
        <begin position="392"/>
        <end position="401"/>
    </location>
</feature>
<dbReference type="PANTHER" id="PTHR23188">
    <property type="entry name" value="RNA POLYMERASE II-ASSOCIATED FACTOR 1 HOMOLOG"/>
    <property type="match status" value="1"/>
</dbReference>
<evidence type="ECO:0000256" key="3">
    <source>
        <dbReference type="ARBA" id="ARBA00020462"/>
    </source>
</evidence>
<feature type="compositionally biased region" description="Acidic residues" evidence="5">
    <location>
        <begin position="402"/>
        <end position="416"/>
    </location>
</feature>
<comment type="subcellular location">
    <subcellularLocation>
        <location evidence="1">Nucleus</location>
    </subcellularLocation>
</comment>
<feature type="compositionally biased region" description="Basic and acidic residues" evidence="5">
    <location>
        <begin position="559"/>
        <end position="582"/>
    </location>
</feature>
<feature type="compositionally biased region" description="Low complexity" evidence="5">
    <location>
        <begin position="505"/>
        <end position="515"/>
    </location>
</feature>
<feature type="compositionally biased region" description="Low complexity" evidence="5">
    <location>
        <begin position="602"/>
        <end position="614"/>
    </location>
</feature>
<dbReference type="Proteomes" id="UP001359485">
    <property type="component" value="Unassembled WGS sequence"/>
</dbReference>
<protein>
    <recommendedName>
        <fullName evidence="3">RNA polymerase II-associated factor 1 homolog</fullName>
    </recommendedName>
</protein>
<feature type="compositionally biased region" description="Basic and acidic residues" evidence="5">
    <location>
        <begin position="456"/>
        <end position="473"/>
    </location>
</feature>
<gene>
    <name evidence="6" type="primary">PAF1</name>
    <name evidence="6" type="ORF">RUM44_012340</name>
</gene>
<evidence type="ECO:0000256" key="5">
    <source>
        <dbReference type="SAM" id="MobiDB-lite"/>
    </source>
</evidence>
<dbReference type="InterPro" id="IPR007133">
    <property type="entry name" value="RNA_pol_II-assoc_Paf1"/>
</dbReference>
<keyword evidence="4" id="KW-0539">Nucleus</keyword>
<evidence type="ECO:0000313" key="7">
    <source>
        <dbReference type="Proteomes" id="UP001359485"/>
    </source>
</evidence>
<feature type="compositionally biased region" description="Basic residues" evidence="5">
    <location>
        <begin position="437"/>
        <end position="451"/>
    </location>
</feature>